<keyword evidence="2" id="KW-1185">Reference proteome</keyword>
<accession>A0A8R7QL45</accession>
<protein>
    <submittedName>
        <fullName evidence="1">Uncharacterized protein</fullName>
    </submittedName>
</protein>
<evidence type="ECO:0000313" key="2">
    <source>
        <dbReference type="Proteomes" id="UP000015106"/>
    </source>
</evidence>
<proteinExistence type="predicted"/>
<evidence type="ECO:0000313" key="1">
    <source>
        <dbReference type="EnsemblPlants" id="TuG1812G0500004940.01.T01.cds455867"/>
    </source>
</evidence>
<reference evidence="1" key="2">
    <citation type="submission" date="2018-03" db="EMBL/GenBank/DDBJ databases">
        <title>The Triticum urartu genome reveals the dynamic nature of wheat genome evolution.</title>
        <authorList>
            <person name="Ling H."/>
            <person name="Ma B."/>
            <person name="Shi X."/>
            <person name="Liu H."/>
            <person name="Dong L."/>
            <person name="Sun H."/>
            <person name="Cao Y."/>
            <person name="Gao Q."/>
            <person name="Zheng S."/>
            <person name="Li Y."/>
            <person name="Yu Y."/>
            <person name="Du H."/>
            <person name="Qi M."/>
            <person name="Li Y."/>
            <person name="Yu H."/>
            <person name="Cui Y."/>
            <person name="Wang N."/>
            <person name="Chen C."/>
            <person name="Wu H."/>
            <person name="Zhao Y."/>
            <person name="Zhang J."/>
            <person name="Li Y."/>
            <person name="Zhou W."/>
            <person name="Zhang B."/>
            <person name="Hu W."/>
            <person name="Eijk M."/>
            <person name="Tang J."/>
            <person name="Witsenboer H."/>
            <person name="Zhao S."/>
            <person name="Li Z."/>
            <person name="Zhang A."/>
            <person name="Wang D."/>
            <person name="Liang C."/>
        </authorList>
    </citation>
    <scope>NUCLEOTIDE SEQUENCE [LARGE SCALE GENOMIC DNA]</scope>
    <source>
        <strain evidence="1">cv. G1812</strain>
    </source>
</reference>
<dbReference type="EnsemblPlants" id="TuG1812G0500004940.01.T01">
    <property type="protein sequence ID" value="TuG1812G0500004940.01.T01.cds455867"/>
    <property type="gene ID" value="TuG1812G0500004940.01"/>
</dbReference>
<reference evidence="1" key="3">
    <citation type="submission" date="2022-06" db="UniProtKB">
        <authorList>
            <consortium name="EnsemblPlants"/>
        </authorList>
    </citation>
    <scope>IDENTIFICATION</scope>
</reference>
<name>A0A8R7QL45_TRIUA</name>
<dbReference type="Gramene" id="TuG1812G0500004940.01.T01">
    <property type="protein sequence ID" value="TuG1812G0500004940.01.T01.cds455867"/>
    <property type="gene ID" value="TuG1812G0500004940.01"/>
</dbReference>
<reference evidence="2" key="1">
    <citation type="journal article" date="2013" name="Nature">
        <title>Draft genome of the wheat A-genome progenitor Triticum urartu.</title>
        <authorList>
            <person name="Ling H.Q."/>
            <person name="Zhao S."/>
            <person name="Liu D."/>
            <person name="Wang J."/>
            <person name="Sun H."/>
            <person name="Zhang C."/>
            <person name="Fan H."/>
            <person name="Li D."/>
            <person name="Dong L."/>
            <person name="Tao Y."/>
            <person name="Gao C."/>
            <person name="Wu H."/>
            <person name="Li Y."/>
            <person name="Cui Y."/>
            <person name="Guo X."/>
            <person name="Zheng S."/>
            <person name="Wang B."/>
            <person name="Yu K."/>
            <person name="Liang Q."/>
            <person name="Yang W."/>
            <person name="Lou X."/>
            <person name="Chen J."/>
            <person name="Feng M."/>
            <person name="Jian J."/>
            <person name="Zhang X."/>
            <person name="Luo G."/>
            <person name="Jiang Y."/>
            <person name="Liu J."/>
            <person name="Wang Z."/>
            <person name="Sha Y."/>
            <person name="Zhang B."/>
            <person name="Wu H."/>
            <person name="Tang D."/>
            <person name="Shen Q."/>
            <person name="Xue P."/>
            <person name="Zou S."/>
            <person name="Wang X."/>
            <person name="Liu X."/>
            <person name="Wang F."/>
            <person name="Yang Y."/>
            <person name="An X."/>
            <person name="Dong Z."/>
            <person name="Zhang K."/>
            <person name="Zhang X."/>
            <person name="Luo M.C."/>
            <person name="Dvorak J."/>
            <person name="Tong Y."/>
            <person name="Wang J."/>
            <person name="Yang H."/>
            <person name="Li Z."/>
            <person name="Wang D."/>
            <person name="Zhang A."/>
            <person name="Wang J."/>
        </authorList>
    </citation>
    <scope>NUCLEOTIDE SEQUENCE</scope>
    <source>
        <strain evidence="2">cv. G1812</strain>
    </source>
</reference>
<dbReference type="Proteomes" id="UP000015106">
    <property type="component" value="Chromosome 5"/>
</dbReference>
<organism evidence="1 2">
    <name type="scientific">Triticum urartu</name>
    <name type="common">Red wild einkorn</name>
    <name type="synonym">Crithodium urartu</name>
    <dbReference type="NCBI Taxonomy" id="4572"/>
    <lineage>
        <taxon>Eukaryota</taxon>
        <taxon>Viridiplantae</taxon>
        <taxon>Streptophyta</taxon>
        <taxon>Embryophyta</taxon>
        <taxon>Tracheophyta</taxon>
        <taxon>Spermatophyta</taxon>
        <taxon>Magnoliopsida</taxon>
        <taxon>Liliopsida</taxon>
        <taxon>Poales</taxon>
        <taxon>Poaceae</taxon>
        <taxon>BOP clade</taxon>
        <taxon>Pooideae</taxon>
        <taxon>Triticodae</taxon>
        <taxon>Triticeae</taxon>
        <taxon>Triticinae</taxon>
        <taxon>Triticum</taxon>
    </lineage>
</organism>
<sequence length="69" mass="8049">MMEVLLSLFPRHYYFLPFQIIIQVLPSTKKHHYMMWYGGQAVVVPAERCVAAPCKQCLLQICFVSFPTK</sequence>
<dbReference type="AlphaFoldDB" id="A0A8R7QL45"/>